<organism evidence="1 2">
    <name type="scientific">Mycena citricolor</name>
    <dbReference type="NCBI Taxonomy" id="2018698"/>
    <lineage>
        <taxon>Eukaryota</taxon>
        <taxon>Fungi</taxon>
        <taxon>Dikarya</taxon>
        <taxon>Basidiomycota</taxon>
        <taxon>Agaricomycotina</taxon>
        <taxon>Agaricomycetes</taxon>
        <taxon>Agaricomycetidae</taxon>
        <taxon>Agaricales</taxon>
        <taxon>Marasmiineae</taxon>
        <taxon>Mycenaceae</taxon>
        <taxon>Mycena</taxon>
    </lineage>
</organism>
<evidence type="ECO:0000313" key="2">
    <source>
        <dbReference type="Proteomes" id="UP001295794"/>
    </source>
</evidence>
<feature type="non-terminal residue" evidence="1">
    <location>
        <position position="207"/>
    </location>
</feature>
<comment type="caution">
    <text evidence="1">The sequence shown here is derived from an EMBL/GenBank/DDBJ whole genome shotgun (WGS) entry which is preliminary data.</text>
</comment>
<dbReference type="AlphaFoldDB" id="A0AAD2HVD5"/>
<name>A0AAD2HVD5_9AGAR</name>
<dbReference type="Proteomes" id="UP001295794">
    <property type="component" value="Unassembled WGS sequence"/>
</dbReference>
<feature type="non-terminal residue" evidence="1">
    <location>
        <position position="1"/>
    </location>
</feature>
<gene>
    <name evidence="1" type="ORF">MYCIT1_LOCUS35112</name>
</gene>
<reference evidence="1" key="1">
    <citation type="submission" date="2023-11" db="EMBL/GenBank/DDBJ databases">
        <authorList>
            <person name="De Vega J J."/>
            <person name="De Vega J J."/>
        </authorList>
    </citation>
    <scope>NUCLEOTIDE SEQUENCE</scope>
</reference>
<keyword evidence="2" id="KW-1185">Reference proteome</keyword>
<accession>A0AAD2HVD5</accession>
<protein>
    <submittedName>
        <fullName evidence="1">Uncharacterized protein</fullName>
    </submittedName>
</protein>
<sequence length="207" mass="22869">PPFQWQIRVAAQRAHQRARNGTIGVRIPAVHDERCHRRAECVLPRHHAPQTPQRGTEAFVHVSHRPVAQHHAGQRGSRIRRVVHVSVKLGAVQGIDEDRRDVGPRPLDELVDVLQCRYLATAEATDESANDGDGDSAARIGMGDLAHPYRCGECLRLGRVNADDANRRGAHERSVGGDAAARLFPVRERCAHWVGEERGRVNDASDG</sequence>
<proteinExistence type="predicted"/>
<dbReference type="EMBL" id="CAVNYO010000464">
    <property type="protein sequence ID" value="CAK5282944.1"/>
    <property type="molecule type" value="Genomic_DNA"/>
</dbReference>
<evidence type="ECO:0000313" key="1">
    <source>
        <dbReference type="EMBL" id="CAK5282944.1"/>
    </source>
</evidence>